<proteinExistence type="predicted"/>
<name>A0A1X7V3G1_AMPQE</name>
<dbReference type="AlphaFoldDB" id="A0A1X7V3G1"/>
<organism evidence="1">
    <name type="scientific">Amphimedon queenslandica</name>
    <name type="common">Sponge</name>
    <dbReference type="NCBI Taxonomy" id="400682"/>
    <lineage>
        <taxon>Eukaryota</taxon>
        <taxon>Metazoa</taxon>
        <taxon>Porifera</taxon>
        <taxon>Demospongiae</taxon>
        <taxon>Heteroscleromorpha</taxon>
        <taxon>Haplosclerida</taxon>
        <taxon>Niphatidae</taxon>
        <taxon>Amphimedon</taxon>
    </lineage>
</organism>
<evidence type="ECO:0000313" key="1">
    <source>
        <dbReference type="EnsemblMetazoa" id="Aqu2.1.34543_001"/>
    </source>
</evidence>
<accession>A0A1X7V3G1</accession>
<dbReference type="InParanoid" id="A0A1X7V3G1"/>
<protein>
    <submittedName>
        <fullName evidence="1">Uncharacterized protein</fullName>
    </submittedName>
</protein>
<reference evidence="1" key="1">
    <citation type="submission" date="2017-05" db="UniProtKB">
        <authorList>
            <consortium name="EnsemblMetazoa"/>
        </authorList>
    </citation>
    <scope>IDENTIFICATION</scope>
</reference>
<dbReference type="EnsemblMetazoa" id="Aqu2.1.34543_001">
    <property type="protein sequence ID" value="Aqu2.1.34543_001"/>
    <property type="gene ID" value="Aqu2.1.34543"/>
</dbReference>
<sequence length="149" mass="16365">MGAMRIRSVSCSSIFASTIPMRLQGGLAYPFTCLKSWKKASIASVSGSGLQLKKRGSLKVRRVANTSELQTRPPLGLKLGELSGGNYPSQIVDVSYCCLVVQQQQYSLVILTLQEGLHCQTKGLQSEFWQDAAQMVRDATDTMWKSDCL</sequence>